<protein>
    <submittedName>
        <fullName evidence="6">Phosphate system positive regulatory protein pho81</fullName>
    </submittedName>
</protein>
<feature type="domain" description="SPX" evidence="5">
    <location>
        <begin position="1"/>
        <end position="170"/>
    </location>
</feature>
<feature type="repeat" description="ANK" evidence="3">
    <location>
        <begin position="534"/>
        <end position="566"/>
    </location>
</feature>
<accession>A0A9P6J7B7</accession>
<comment type="caution">
    <text evidence="6">The sequence shown here is derived from an EMBL/GenBank/DDBJ whole genome shotgun (WGS) entry which is preliminary data.</text>
</comment>
<proteinExistence type="predicted"/>
<dbReference type="SUPFAM" id="SSF48403">
    <property type="entry name" value="Ankyrin repeat"/>
    <property type="match status" value="1"/>
</dbReference>
<dbReference type="Pfam" id="PF00023">
    <property type="entry name" value="Ank"/>
    <property type="match status" value="1"/>
</dbReference>
<dbReference type="Pfam" id="PF12796">
    <property type="entry name" value="Ank_2"/>
    <property type="match status" value="2"/>
</dbReference>
<evidence type="ECO:0000256" key="3">
    <source>
        <dbReference type="PROSITE-ProRule" id="PRU00023"/>
    </source>
</evidence>
<feature type="region of interest" description="Disordered" evidence="4">
    <location>
        <begin position="200"/>
        <end position="230"/>
    </location>
</feature>
<sequence length="602" mass="66733">MKFGKQIQFQQIPEWQSHYMSYKGLKKIINSLTQEKAHVSVTISASPPPGLDGPLQPEDENSTLRQSQKAAFFFKLERELEKVNSFYLQKESELKVRLRSLMDKERVILSRQGRPGTGSSINSLKEAFRQFEHDLNKLQKFVETNGTGFRKILKKWDKRSKSTTKELYLARQVDLQPCFNQDAMVELADNAAHHLLGLDDIQQGRPLSTPSSPTAAKSMQSPPPAYTPSSPVQQQMEEVEADLFSALTTSQSSIVREIIDRRLLAPSLSSTNMPGRESPLSQGHANYKLAPDHAREVVSRVFLRCCSELSVTDNDIQQMVQTGLVNFRFADDISDRTCLHEAAMVGRLCLLKLGVEHGVSPECMDVYGRQPLHYVSMYGYADCASYLLSLGASMTATDHDGFRPLIYSVMNGRTECVEIFLANNVEIEASREGDPIPLSLACHYGHEDIAMMLIERGGANVRASNADGLEPLHITCREGHTRLAKTLTTKGARLDQEDKYMCWTPLFYAASEGHVDCVKILLEAGCNVNVLDEHGMTPIYYAASEGHADCVELLVEAGGKVEGKALESPEDTEMEGPPSALTAGSMLMASLTPAQPHSVHDH</sequence>
<keyword evidence="2 3" id="KW-0040">ANK repeat</keyword>
<keyword evidence="7" id="KW-1185">Reference proteome</keyword>
<dbReference type="Pfam" id="PF03105">
    <property type="entry name" value="SPX"/>
    <property type="match status" value="2"/>
</dbReference>
<feature type="compositionally biased region" description="Polar residues" evidence="4">
    <location>
        <begin position="205"/>
        <end position="220"/>
    </location>
</feature>
<dbReference type="InterPro" id="IPR002110">
    <property type="entry name" value="Ankyrin_rpt"/>
</dbReference>
<dbReference type="OrthoDB" id="1577640at2759"/>
<dbReference type="Gene3D" id="1.25.40.20">
    <property type="entry name" value="Ankyrin repeat-containing domain"/>
    <property type="match status" value="1"/>
</dbReference>
<evidence type="ECO:0000256" key="1">
    <source>
        <dbReference type="ARBA" id="ARBA00022737"/>
    </source>
</evidence>
<feature type="repeat" description="ANK" evidence="3">
    <location>
        <begin position="504"/>
        <end position="533"/>
    </location>
</feature>
<evidence type="ECO:0000313" key="6">
    <source>
        <dbReference type="EMBL" id="KAF9964237.1"/>
    </source>
</evidence>
<dbReference type="InterPro" id="IPR036770">
    <property type="entry name" value="Ankyrin_rpt-contain_sf"/>
</dbReference>
<name>A0A9P6J7B7_MORAP</name>
<dbReference type="AlphaFoldDB" id="A0A9P6J7B7"/>
<dbReference type="EMBL" id="JAAAHY010000388">
    <property type="protein sequence ID" value="KAF9964237.1"/>
    <property type="molecule type" value="Genomic_DNA"/>
</dbReference>
<feature type="repeat" description="ANK" evidence="3">
    <location>
        <begin position="467"/>
        <end position="499"/>
    </location>
</feature>
<feature type="non-terminal residue" evidence="6">
    <location>
        <position position="1"/>
    </location>
</feature>
<evidence type="ECO:0000313" key="7">
    <source>
        <dbReference type="Proteomes" id="UP000738359"/>
    </source>
</evidence>
<gene>
    <name evidence="6" type="primary">PHO81_2</name>
    <name evidence="6" type="ORF">BGZ70_006724</name>
</gene>
<evidence type="ECO:0000256" key="2">
    <source>
        <dbReference type="ARBA" id="ARBA00023043"/>
    </source>
</evidence>
<dbReference type="PANTHER" id="PTHR24198">
    <property type="entry name" value="ANKYRIN REPEAT AND PROTEIN KINASE DOMAIN-CONTAINING PROTEIN"/>
    <property type="match status" value="1"/>
</dbReference>
<organism evidence="6 7">
    <name type="scientific">Mortierella alpina</name>
    <name type="common">Oleaginous fungus</name>
    <name type="synonym">Mortierella renispora</name>
    <dbReference type="NCBI Taxonomy" id="64518"/>
    <lineage>
        <taxon>Eukaryota</taxon>
        <taxon>Fungi</taxon>
        <taxon>Fungi incertae sedis</taxon>
        <taxon>Mucoromycota</taxon>
        <taxon>Mortierellomycotina</taxon>
        <taxon>Mortierellomycetes</taxon>
        <taxon>Mortierellales</taxon>
        <taxon>Mortierellaceae</taxon>
        <taxon>Mortierella</taxon>
    </lineage>
</organism>
<dbReference type="SMART" id="SM00248">
    <property type="entry name" value="ANK"/>
    <property type="match status" value="7"/>
</dbReference>
<evidence type="ECO:0000256" key="4">
    <source>
        <dbReference type="SAM" id="MobiDB-lite"/>
    </source>
</evidence>
<keyword evidence="1" id="KW-0677">Repeat</keyword>
<feature type="repeat" description="ANK" evidence="3">
    <location>
        <begin position="367"/>
        <end position="399"/>
    </location>
</feature>
<dbReference type="InterPro" id="IPR004331">
    <property type="entry name" value="SPX_dom"/>
</dbReference>
<reference evidence="6" key="1">
    <citation type="journal article" date="2020" name="Fungal Divers.">
        <title>Resolving the Mortierellaceae phylogeny through synthesis of multi-gene phylogenetics and phylogenomics.</title>
        <authorList>
            <person name="Vandepol N."/>
            <person name="Liber J."/>
            <person name="Desiro A."/>
            <person name="Na H."/>
            <person name="Kennedy M."/>
            <person name="Barry K."/>
            <person name="Grigoriev I.V."/>
            <person name="Miller A.N."/>
            <person name="O'Donnell K."/>
            <person name="Stajich J.E."/>
            <person name="Bonito G."/>
        </authorList>
    </citation>
    <scope>NUCLEOTIDE SEQUENCE</scope>
    <source>
        <strain evidence="6">CK1249</strain>
    </source>
</reference>
<evidence type="ECO:0000259" key="5">
    <source>
        <dbReference type="PROSITE" id="PS51382"/>
    </source>
</evidence>
<dbReference type="PROSITE" id="PS51382">
    <property type="entry name" value="SPX"/>
    <property type="match status" value="1"/>
</dbReference>
<dbReference type="PANTHER" id="PTHR24198:SF165">
    <property type="entry name" value="ANKYRIN REPEAT-CONTAINING PROTEIN-RELATED"/>
    <property type="match status" value="1"/>
</dbReference>
<dbReference type="PROSITE" id="PS50088">
    <property type="entry name" value="ANK_REPEAT"/>
    <property type="match status" value="4"/>
</dbReference>
<dbReference type="Proteomes" id="UP000738359">
    <property type="component" value="Unassembled WGS sequence"/>
</dbReference>
<dbReference type="PROSITE" id="PS50297">
    <property type="entry name" value="ANK_REP_REGION"/>
    <property type="match status" value="4"/>
</dbReference>
<dbReference type="CDD" id="cd14483">
    <property type="entry name" value="SPX_PHO81_NUC-2_like"/>
    <property type="match status" value="1"/>
</dbReference>